<dbReference type="GO" id="GO:0005886">
    <property type="term" value="C:plasma membrane"/>
    <property type="evidence" value="ECO:0007669"/>
    <property type="project" value="UniProtKB-SubCell"/>
</dbReference>
<proteinExistence type="inferred from homology"/>
<feature type="transmembrane region" description="Helical" evidence="8">
    <location>
        <begin position="140"/>
        <end position="166"/>
    </location>
</feature>
<feature type="transmembrane region" description="Helical" evidence="8">
    <location>
        <begin position="197"/>
        <end position="213"/>
    </location>
</feature>
<feature type="transmembrane region" description="Helical" evidence="8">
    <location>
        <begin position="70"/>
        <end position="94"/>
    </location>
</feature>
<accession>A0A6J4JZF3</accession>
<evidence type="ECO:0000256" key="7">
    <source>
        <dbReference type="ARBA" id="ARBA00023136"/>
    </source>
</evidence>
<dbReference type="Pfam" id="PF03591">
    <property type="entry name" value="AzlC"/>
    <property type="match status" value="1"/>
</dbReference>
<comment type="subcellular location">
    <subcellularLocation>
        <location evidence="1">Cell membrane</location>
        <topology evidence="1">Multi-pass membrane protein</topology>
    </subcellularLocation>
</comment>
<protein>
    <recommendedName>
        <fullName evidence="10">AzlC family protein</fullName>
    </recommendedName>
</protein>
<comment type="similarity">
    <text evidence="2">Belongs to the AzlC family.</text>
</comment>
<evidence type="ECO:0000256" key="4">
    <source>
        <dbReference type="ARBA" id="ARBA00022475"/>
    </source>
</evidence>
<dbReference type="AlphaFoldDB" id="A0A6J4JZF3"/>
<evidence type="ECO:0000256" key="3">
    <source>
        <dbReference type="ARBA" id="ARBA00022448"/>
    </source>
</evidence>
<dbReference type="InterPro" id="IPR011606">
    <property type="entry name" value="Brnchd-chn_aa_trnsp_permease"/>
</dbReference>
<evidence type="ECO:0000313" key="9">
    <source>
        <dbReference type="EMBL" id="CAA9291648.1"/>
    </source>
</evidence>
<name>A0A6J4JZF3_9ACTN</name>
<evidence type="ECO:0008006" key="10">
    <source>
        <dbReference type="Google" id="ProtNLM"/>
    </source>
</evidence>
<keyword evidence="5 8" id="KW-0812">Transmembrane</keyword>
<sequence>MTGSRVGDHVPVAGLDERAARRSVLRAAAGIGLYAAAFGASFGAVATGSGLTVAQAMVLSLVMFSGASQFAFTGVAAAGGSAVTAVAAAVLLGLRNAFYGVTLTSVLAPRGPARLWTAHFVIDETTAMAVGQRGVRLQRYAFWSTGLVLCALWQVGTLAGALAGGVVDPADLGLYAAGPAVFLALLWPALKGREARGVAVAGAAVALALVPVTPQGVPVLAAAAVAVLAGLRPGAATRPGPAA</sequence>
<dbReference type="PANTHER" id="PTHR34979">
    <property type="entry name" value="INNER MEMBRANE PROTEIN YGAZ"/>
    <property type="match status" value="1"/>
</dbReference>
<reference evidence="9" key="1">
    <citation type="submission" date="2020-02" db="EMBL/GenBank/DDBJ databases">
        <authorList>
            <person name="Meier V. D."/>
        </authorList>
    </citation>
    <scope>NUCLEOTIDE SEQUENCE</scope>
    <source>
        <strain evidence="9">AVDCRST_MAG48</strain>
    </source>
</reference>
<feature type="transmembrane region" description="Helical" evidence="8">
    <location>
        <begin position="172"/>
        <end position="190"/>
    </location>
</feature>
<keyword evidence="7 8" id="KW-0472">Membrane</keyword>
<dbReference type="PANTHER" id="PTHR34979:SF1">
    <property type="entry name" value="INNER MEMBRANE PROTEIN YGAZ"/>
    <property type="match status" value="1"/>
</dbReference>
<evidence type="ECO:0000256" key="1">
    <source>
        <dbReference type="ARBA" id="ARBA00004651"/>
    </source>
</evidence>
<evidence type="ECO:0000256" key="8">
    <source>
        <dbReference type="SAM" id="Phobius"/>
    </source>
</evidence>
<gene>
    <name evidence="9" type="ORF">AVDCRST_MAG48-562</name>
</gene>
<evidence type="ECO:0000256" key="2">
    <source>
        <dbReference type="ARBA" id="ARBA00010735"/>
    </source>
</evidence>
<keyword evidence="3" id="KW-0813">Transport</keyword>
<keyword evidence="4" id="KW-1003">Cell membrane</keyword>
<dbReference type="EMBL" id="CADCTS010000085">
    <property type="protein sequence ID" value="CAA9291648.1"/>
    <property type="molecule type" value="Genomic_DNA"/>
</dbReference>
<organism evidence="9">
    <name type="scientific">uncultured Friedmanniella sp</name>
    <dbReference type="NCBI Taxonomy" id="335381"/>
    <lineage>
        <taxon>Bacteria</taxon>
        <taxon>Bacillati</taxon>
        <taxon>Actinomycetota</taxon>
        <taxon>Actinomycetes</taxon>
        <taxon>Propionibacteriales</taxon>
        <taxon>Nocardioidaceae</taxon>
        <taxon>Friedmanniella</taxon>
        <taxon>environmental samples</taxon>
    </lineage>
</organism>
<feature type="transmembrane region" description="Helical" evidence="8">
    <location>
        <begin position="31"/>
        <end position="64"/>
    </location>
</feature>
<evidence type="ECO:0000256" key="5">
    <source>
        <dbReference type="ARBA" id="ARBA00022692"/>
    </source>
</evidence>
<keyword evidence="6 8" id="KW-1133">Transmembrane helix</keyword>
<evidence type="ECO:0000256" key="6">
    <source>
        <dbReference type="ARBA" id="ARBA00022989"/>
    </source>
</evidence>
<dbReference type="GO" id="GO:1903785">
    <property type="term" value="P:L-valine transmembrane transport"/>
    <property type="evidence" value="ECO:0007669"/>
    <property type="project" value="TreeGrafter"/>
</dbReference>